<dbReference type="EMBL" id="JAGBKM010000014">
    <property type="protein sequence ID" value="MBO1531247.1"/>
    <property type="molecule type" value="Genomic_DNA"/>
</dbReference>
<keyword evidence="1" id="KW-0812">Transmembrane</keyword>
<evidence type="ECO:0000256" key="1">
    <source>
        <dbReference type="SAM" id="Phobius"/>
    </source>
</evidence>
<keyword evidence="1" id="KW-1133">Transmembrane helix</keyword>
<protein>
    <submittedName>
        <fullName evidence="2">Uncharacterized protein</fullName>
    </submittedName>
</protein>
<feature type="transmembrane region" description="Helical" evidence="1">
    <location>
        <begin position="41"/>
        <end position="67"/>
    </location>
</feature>
<sequence>MFSTVFSTIGTDIWGSSALLGGIILLAVSAIIAVSSQRWLLWYVVGGIAYFIAVEMTHNLILSWFAFSDWHSYVAALAISWLPLATWVLYRALRYDDVSDALQREREQAKARYIEHTPIYDDHYQPRF</sequence>
<dbReference type="Proteomes" id="UP000664554">
    <property type="component" value="Unassembled WGS sequence"/>
</dbReference>
<feature type="transmembrane region" description="Helical" evidence="1">
    <location>
        <begin position="73"/>
        <end position="93"/>
    </location>
</feature>
<feature type="transmembrane region" description="Helical" evidence="1">
    <location>
        <begin position="13"/>
        <end position="34"/>
    </location>
</feature>
<evidence type="ECO:0000313" key="2">
    <source>
        <dbReference type="EMBL" id="MBO1531247.1"/>
    </source>
</evidence>
<keyword evidence="3" id="KW-1185">Reference proteome</keyword>
<comment type="caution">
    <text evidence="2">The sequence shown here is derived from an EMBL/GenBank/DDBJ whole genome shotgun (WGS) entry which is preliminary data.</text>
</comment>
<evidence type="ECO:0000313" key="3">
    <source>
        <dbReference type="Proteomes" id="UP000664554"/>
    </source>
</evidence>
<keyword evidence="1" id="KW-0472">Membrane</keyword>
<reference evidence="2 3" key="1">
    <citation type="submission" date="2021-03" db="EMBL/GenBank/DDBJ databases">
        <authorList>
            <person name="Shang D.-D."/>
            <person name="Du Z.-J."/>
            <person name="Chen G.-J."/>
        </authorList>
    </citation>
    <scope>NUCLEOTIDE SEQUENCE [LARGE SCALE GENOMIC DNA]</scope>
    <source>
        <strain evidence="2 3">F1192</strain>
    </source>
</reference>
<dbReference type="NCBIfam" id="NF045538">
    <property type="entry name" value="AciT"/>
    <property type="match status" value="1"/>
</dbReference>
<dbReference type="InterPro" id="IPR053771">
    <property type="entry name" value="AciT"/>
</dbReference>
<organism evidence="2 3">
    <name type="scientific">Psychrobacter coccoides</name>
    <dbReference type="NCBI Taxonomy" id="2818440"/>
    <lineage>
        <taxon>Bacteria</taxon>
        <taxon>Pseudomonadati</taxon>
        <taxon>Pseudomonadota</taxon>
        <taxon>Gammaproteobacteria</taxon>
        <taxon>Moraxellales</taxon>
        <taxon>Moraxellaceae</taxon>
        <taxon>Psychrobacter</taxon>
    </lineage>
</organism>
<gene>
    <name evidence="2" type="ORF">J3492_08475</name>
</gene>
<proteinExistence type="predicted"/>
<name>A0ABS3NPB4_9GAMM</name>
<accession>A0ABS3NPB4</accession>